<proteinExistence type="inferred from homology"/>
<dbReference type="Pfam" id="PF00107">
    <property type="entry name" value="ADH_zinc_N"/>
    <property type="match status" value="1"/>
</dbReference>
<keyword evidence="2" id="KW-0521">NADP</keyword>
<sequence length="323" mass="34634">MKAICIHQTGGPDVLTPENMSLGKPGAGEILVRNRAVGVNFTDIYSRSGVFPPASFPFVPGKEAAGEIVDVGVGVTDFKPGDRIAYVETLGAYAEMSIVPEHFVVHLPDSVSYVTAAASMLKGLTAHFLSHRAFRVKPGQTVMIHAVAGGVGSILSQWVKQLGATVIGTVGTAEKAAIARRNGCDHVINYNEENFVERVKDITGGKGCDVVYDGVGKATFPGSLDCLRPFGYFVSYGMASGAIPPFDIRILAEKGSLYATWPRLTQYLHEREDVIAMSRALFEVMASGGVKIEPPLELPLESAEEAHRQLESRSATRTMVLIP</sequence>
<evidence type="ECO:0000259" key="7">
    <source>
        <dbReference type="SMART" id="SM00829"/>
    </source>
</evidence>
<evidence type="ECO:0000256" key="5">
    <source>
        <dbReference type="ARBA" id="ARBA00048980"/>
    </source>
</evidence>
<evidence type="ECO:0000256" key="6">
    <source>
        <dbReference type="ARBA" id="ARBA00080049"/>
    </source>
</evidence>
<dbReference type="InterPro" id="IPR047618">
    <property type="entry name" value="QOR-like"/>
</dbReference>
<name>A0AAP9IF38_9GAMM</name>
<dbReference type="GeneID" id="90773167"/>
<dbReference type="Gene3D" id="3.90.180.10">
    <property type="entry name" value="Medium-chain alcohol dehydrogenases, catalytic domain"/>
    <property type="match status" value="1"/>
</dbReference>
<dbReference type="CDD" id="cd05286">
    <property type="entry name" value="QOR2"/>
    <property type="match status" value="1"/>
</dbReference>
<evidence type="ECO:0000313" key="8">
    <source>
        <dbReference type="EMBL" id="MFJ5321375.1"/>
    </source>
</evidence>
<evidence type="ECO:0000313" key="9">
    <source>
        <dbReference type="EMBL" id="QHQ23557.1"/>
    </source>
</evidence>
<dbReference type="Gene3D" id="3.40.50.720">
    <property type="entry name" value="NAD(P)-binding Rossmann-like Domain"/>
    <property type="match status" value="1"/>
</dbReference>
<dbReference type="Pfam" id="PF08240">
    <property type="entry name" value="ADH_N"/>
    <property type="match status" value="1"/>
</dbReference>
<dbReference type="EMBL" id="JBIXKD010000007">
    <property type="protein sequence ID" value="MFJ5321375.1"/>
    <property type="molecule type" value="Genomic_DNA"/>
</dbReference>
<dbReference type="InterPro" id="IPR013154">
    <property type="entry name" value="ADH-like_N"/>
</dbReference>
<reference evidence="10" key="1">
    <citation type="submission" date="2019-11" db="EMBL/GenBank/DDBJ databases">
        <authorList>
            <person name="Jee S."/>
        </authorList>
    </citation>
    <scope>NUCLEOTIDE SEQUENCE [LARGE SCALE GENOMIC DNA]</scope>
    <source>
        <strain evidence="10">PZ1</strain>
    </source>
</reference>
<dbReference type="InterPro" id="IPR011032">
    <property type="entry name" value="GroES-like_sf"/>
</dbReference>
<gene>
    <name evidence="8" type="ORF">ACIPSN_08350</name>
    <name evidence="9" type="ORF">GMX10_05310</name>
</gene>
<dbReference type="InterPro" id="IPR020843">
    <property type="entry name" value="ER"/>
</dbReference>
<comment type="catalytic activity">
    <reaction evidence="5">
        <text>2 a quinone + NADPH + H(+) = 2 a 1,4-benzosemiquinone + NADP(+)</text>
        <dbReference type="Rhea" id="RHEA:14269"/>
        <dbReference type="ChEBI" id="CHEBI:15378"/>
        <dbReference type="ChEBI" id="CHEBI:57783"/>
        <dbReference type="ChEBI" id="CHEBI:58349"/>
        <dbReference type="ChEBI" id="CHEBI:132124"/>
        <dbReference type="ChEBI" id="CHEBI:134225"/>
        <dbReference type="EC" id="1.6.5.5"/>
    </reaction>
</comment>
<reference evidence="9" key="2">
    <citation type="journal article" date="2022" name="Plant Pathol J">
        <title>Comparative Genomic Analysis of Pathogenic Factors of Pectobacterium Species Isolated in South Korea Using Whole-Genome Sequencing.</title>
        <authorList>
            <person name="Jee S."/>
            <person name="Kang I.J."/>
            <person name="Bak G."/>
            <person name="Kang S."/>
            <person name="Lee J."/>
            <person name="Heu S."/>
            <person name="Hwang I."/>
        </authorList>
    </citation>
    <scope>NUCLEOTIDE SEQUENCE</scope>
    <source>
        <strain evidence="9">PZ1</strain>
    </source>
</reference>
<evidence type="ECO:0000313" key="11">
    <source>
        <dbReference type="Proteomes" id="UP001617714"/>
    </source>
</evidence>
<dbReference type="GO" id="GO:0070402">
    <property type="term" value="F:NADPH binding"/>
    <property type="evidence" value="ECO:0007669"/>
    <property type="project" value="TreeGrafter"/>
</dbReference>
<dbReference type="Proteomes" id="UP001617714">
    <property type="component" value="Unassembled WGS sequence"/>
</dbReference>
<dbReference type="InterPro" id="IPR036291">
    <property type="entry name" value="NAD(P)-bd_dom_sf"/>
</dbReference>
<keyword evidence="3" id="KW-0560">Oxidoreductase</keyword>
<feature type="domain" description="Enoyl reductase (ER)" evidence="7">
    <location>
        <begin position="10"/>
        <end position="321"/>
    </location>
</feature>
<dbReference type="PANTHER" id="PTHR48106:SF13">
    <property type="entry name" value="QUINONE OXIDOREDUCTASE-RELATED"/>
    <property type="match status" value="1"/>
</dbReference>
<keyword evidence="11" id="KW-1185">Reference proteome</keyword>
<dbReference type="FunFam" id="3.40.50.720:FF:000053">
    <property type="entry name" value="Quinone oxidoreductase 1"/>
    <property type="match status" value="1"/>
</dbReference>
<dbReference type="GO" id="GO:0003960">
    <property type="term" value="F:quinone reductase (NADPH) activity"/>
    <property type="evidence" value="ECO:0007669"/>
    <property type="project" value="UniProtKB-EC"/>
</dbReference>
<dbReference type="GO" id="GO:0035925">
    <property type="term" value="F:mRNA 3'-UTR AU-rich region binding"/>
    <property type="evidence" value="ECO:0007669"/>
    <property type="project" value="TreeGrafter"/>
</dbReference>
<dbReference type="InterPro" id="IPR013149">
    <property type="entry name" value="ADH-like_C"/>
</dbReference>
<dbReference type="AlphaFoldDB" id="A0AAP9IF38"/>
<evidence type="ECO:0000256" key="3">
    <source>
        <dbReference type="ARBA" id="ARBA00023002"/>
    </source>
</evidence>
<accession>A0AAP9IF38</accession>
<evidence type="ECO:0000256" key="2">
    <source>
        <dbReference type="ARBA" id="ARBA00022857"/>
    </source>
</evidence>
<evidence type="ECO:0000256" key="4">
    <source>
        <dbReference type="ARBA" id="ARBA00038919"/>
    </source>
</evidence>
<organism evidence="9 10">
    <name type="scientific">Pectobacterium parvum</name>
    <dbReference type="NCBI Taxonomy" id="2778550"/>
    <lineage>
        <taxon>Bacteria</taxon>
        <taxon>Pseudomonadati</taxon>
        <taxon>Pseudomonadota</taxon>
        <taxon>Gammaproteobacteria</taxon>
        <taxon>Enterobacterales</taxon>
        <taxon>Pectobacteriaceae</taxon>
        <taxon>Pectobacterium</taxon>
    </lineage>
</organism>
<evidence type="ECO:0000313" key="10">
    <source>
        <dbReference type="Proteomes" id="UP000464054"/>
    </source>
</evidence>
<evidence type="ECO:0000256" key="1">
    <source>
        <dbReference type="ARBA" id="ARBA00010371"/>
    </source>
</evidence>
<dbReference type="GO" id="GO:0005829">
    <property type="term" value="C:cytosol"/>
    <property type="evidence" value="ECO:0007669"/>
    <property type="project" value="TreeGrafter"/>
</dbReference>
<reference evidence="8 11" key="3">
    <citation type="submission" date="2024-10" db="EMBL/GenBank/DDBJ databases">
        <authorList>
            <person name="Lu C.-H."/>
        </authorList>
    </citation>
    <scope>NUCLEOTIDE SEQUENCE [LARGE SCALE GENOMIC DNA]</scope>
    <source>
        <strain evidence="8 11">22QBSP01-2</strain>
    </source>
</reference>
<dbReference type="SUPFAM" id="SSF50129">
    <property type="entry name" value="GroES-like"/>
    <property type="match status" value="1"/>
</dbReference>
<dbReference type="SUPFAM" id="SSF51735">
    <property type="entry name" value="NAD(P)-binding Rossmann-fold domains"/>
    <property type="match status" value="1"/>
</dbReference>
<dbReference type="RefSeq" id="WP_039482210.1">
    <property type="nucleotide sequence ID" value="NZ_CP046377.1"/>
</dbReference>
<comment type="similarity">
    <text evidence="1">Belongs to the zinc-containing alcohol dehydrogenase family. Quinone oxidoreductase subfamily.</text>
</comment>
<protein>
    <recommendedName>
        <fullName evidence="4">NADPH:quinone reductase</fullName>
        <ecNumber evidence="4">1.6.5.5</ecNumber>
    </recommendedName>
    <alternativeName>
        <fullName evidence="6">Zeta-crystallin homolog protein</fullName>
    </alternativeName>
</protein>
<dbReference type="SMART" id="SM00829">
    <property type="entry name" value="PKS_ER"/>
    <property type="match status" value="1"/>
</dbReference>
<dbReference type="EMBL" id="CP046377">
    <property type="protein sequence ID" value="QHQ23557.1"/>
    <property type="molecule type" value="Genomic_DNA"/>
</dbReference>
<dbReference type="PANTHER" id="PTHR48106">
    <property type="entry name" value="QUINONE OXIDOREDUCTASE PIG3-RELATED"/>
    <property type="match status" value="1"/>
</dbReference>
<dbReference type="EC" id="1.6.5.5" evidence="4"/>
<dbReference type="Proteomes" id="UP000464054">
    <property type="component" value="Chromosome"/>
</dbReference>